<accession>A0ABT4FSM4</accession>
<keyword evidence="2" id="KW-1185">Reference proteome</keyword>
<organism evidence="1 2">
    <name type="scientific">Paenibacillus thiaminolyticus</name>
    <name type="common">Bacillus thiaminolyticus</name>
    <dbReference type="NCBI Taxonomy" id="49283"/>
    <lineage>
        <taxon>Bacteria</taxon>
        <taxon>Bacillati</taxon>
        <taxon>Bacillota</taxon>
        <taxon>Bacilli</taxon>
        <taxon>Bacillales</taxon>
        <taxon>Paenibacillaceae</taxon>
        <taxon>Paenibacillus</taxon>
    </lineage>
</organism>
<evidence type="ECO:0000313" key="2">
    <source>
        <dbReference type="Proteomes" id="UP001209276"/>
    </source>
</evidence>
<dbReference type="RefSeq" id="WP_208620085.1">
    <property type="nucleotide sequence ID" value="NZ_CABMNB010000025.1"/>
</dbReference>
<reference evidence="1 2" key="1">
    <citation type="submission" date="2022-05" db="EMBL/GenBank/DDBJ databases">
        <title>Genome Sequencing of Bee-Associated Microbes.</title>
        <authorList>
            <person name="Dunlap C."/>
        </authorList>
    </citation>
    <scope>NUCLEOTIDE SEQUENCE [LARGE SCALE GENOMIC DNA]</scope>
    <source>
        <strain evidence="1 2">NRRL B-14613</strain>
    </source>
</reference>
<comment type="caution">
    <text evidence="1">The sequence shown here is derived from an EMBL/GenBank/DDBJ whole genome shotgun (WGS) entry which is preliminary data.</text>
</comment>
<dbReference type="Proteomes" id="UP001209276">
    <property type="component" value="Unassembled WGS sequence"/>
</dbReference>
<proteinExistence type="predicted"/>
<name>A0ABT4FSM4_PANTH</name>
<gene>
    <name evidence="1" type="ORF">M5W83_01240</name>
</gene>
<sequence>MAYQYGLPLLLIKEKGVSSIGIWNPALQPYFIIEWDSTLARERLPPMDMVQMYPL</sequence>
<evidence type="ECO:0000313" key="1">
    <source>
        <dbReference type="EMBL" id="MCY9605806.1"/>
    </source>
</evidence>
<dbReference type="EMBL" id="JAMDMM010000004">
    <property type="protein sequence ID" value="MCY9605806.1"/>
    <property type="molecule type" value="Genomic_DNA"/>
</dbReference>
<protein>
    <submittedName>
        <fullName evidence="1">Uncharacterized protein</fullName>
    </submittedName>
</protein>